<dbReference type="OrthoDB" id="3552428at2759"/>
<evidence type="ECO:0000256" key="1">
    <source>
        <dbReference type="SAM" id="MobiDB-lite"/>
    </source>
</evidence>
<feature type="compositionally biased region" description="Basic and acidic residues" evidence="1">
    <location>
        <begin position="240"/>
        <end position="249"/>
    </location>
</feature>
<protein>
    <submittedName>
        <fullName evidence="2">Uncharacterized protein</fullName>
    </submittedName>
</protein>
<dbReference type="Proteomes" id="UP001152300">
    <property type="component" value="Unassembled WGS sequence"/>
</dbReference>
<keyword evidence="3" id="KW-1185">Reference proteome</keyword>
<organism evidence="2 3">
    <name type="scientific">Sclerotinia nivalis</name>
    <dbReference type="NCBI Taxonomy" id="352851"/>
    <lineage>
        <taxon>Eukaryota</taxon>
        <taxon>Fungi</taxon>
        <taxon>Dikarya</taxon>
        <taxon>Ascomycota</taxon>
        <taxon>Pezizomycotina</taxon>
        <taxon>Leotiomycetes</taxon>
        <taxon>Helotiales</taxon>
        <taxon>Sclerotiniaceae</taxon>
        <taxon>Sclerotinia</taxon>
    </lineage>
</organism>
<dbReference type="AlphaFoldDB" id="A0A9X0APY3"/>
<comment type="caution">
    <text evidence="2">The sequence shown here is derived from an EMBL/GenBank/DDBJ whole genome shotgun (WGS) entry which is preliminary data.</text>
</comment>
<reference evidence="2" key="1">
    <citation type="submission" date="2022-11" db="EMBL/GenBank/DDBJ databases">
        <title>Genome Resource of Sclerotinia nivalis Strain SnTB1, a Plant Pathogen Isolated from American Ginseng.</title>
        <authorList>
            <person name="Fan S."/>
        </authorList>
    </citation>
    <scope>NUCLEOTIDE SEQUENCE</scope>
    <source>
        <strain evidence="2">SnTB1</strain>
    </source>
</reference>
<feature type="region of interest" description="Disordered" evidence="1">
    <location>
        <begin position="183"/>
        <end position="207"/>
    </location>
</feature>
<gene>
    <name evidence="2" type="ORF">OCU04_004175</name>
</gene>
<feature type="region of interest" description="Disordered" evidence="1">
    <location>
        <begin position="227"/>
        <end position="286"/>
    </location>
</feature>
<evidence type="ECO:0000313" key="2">
    <source>
        <dbReference type="EMBL" id="KAJ8066787.1"/>
    </source>
</evidence>
<proteinExistence type="predicted"/>
<name>A0A9X0APY3_9HELO</name>
<sequence>MPAMFARHYIEILVIDGEVKRKKERRITSLSASIPMIHYPRPNTKMPPLPHHLSHTLIRNPLIRHSPKIHALLTSFSLLLGLNGLNNTYQLRSMEAQVKKSRDDMNKMSRMMELIKVYGPMMELKKGYKVELGLYEEGEVKRTVCFEMKEDHRAEEGVRVEGGELGKIRKVRDTTWRERMGELRDRGRGRNGGERVEGKANAEAASTGKVHVEQGLAGMEDIEGMRAIHESDGPGPTEWKSTELTKKVEALGGTANVGKATGNQEDTKRKKENGGSEKSANVDDVN</sequence>
<dbReference type="EMBL" id="JAPEIS010000004">
    <property type="protein sequence ID" value="KAJ8066787.1"/>
    <property type="molecule type" value="Genomic_DNA"/>
</dbReference>
<feature type="compositionally biased region" description="Basic and acidic residues" evidence="1">
    <location>
        <begin position="183"/>
        <end position="200"/>
    </location>
</feature>
<feature type="compositionally biased region" description="Basic and acidic residues" evidence="1">
    <location>
        <begin position="265"/>
        <end position="275"/>
    </location>
</feature>
<evidence type="ECO:0000313" key="3">
    <source>
        <dbReference type="Proteomes" id="UP001152300"/>
    </source>
</evidence>
<accession>A0A9X0APY3</accession>